<evidence type="ECO:0000313" key="3">
    <source>
        <dbReference type="Proteomes" id="UP001374803"/>
    </source>
</evidence>
<dbReference type="SUPFAM" id="SSF51261">
    <property type="entry name" value="Duplicated hybrid motif"/>
    <property type="match status" value="1"/>
</dbReference>
<dbReference type="CDD" id="cd12797">
    <property type="entry name" value="M23_peptidase"/>
    <property type="match status" value="1"/>
</dbReference>
<sequence>MNAKDAPGMASLFGDGMREAFPVEKLTRIVDGLLEAKGRIESSSRVEPPQDENEGFYRFRTERGEWRVELHVDPSGKVSGLKFNEPPAPAPPVVTSTVSLGLPYRGQWLVHWGGDRREVNAHVDNPSQRRAVDLVVVGPDGKTHRTDGRTNKDYHAYGREVLAVADGVVVAAVDGVQENEPGEENPYLVPGNMVILKHTDHLYSLYAHLQPTKLRVKVGARVKKAAVLGLCGNSGNSTEPHLHFQLQDGPRLEDSWGIEAVFDDVTVAHEKKTGRVMHYTFLKGDLVGNPGNAL</sequence>
<evidence type="ECO:0000313" key="2">
    <source>
        <dbReference type="EMBL" id="WXB08304.1"/>
    </source>
</evidence>
<evidence type="ECO:0000259" key="1">
    <source>
        <dbReference type="Pfam" id="PF01551"/>
    </source>
</evidence>
<dbReference type="Pfam" id="PF01551">
    <property type="entry name" value="Peptidase_M23"/>
    <property type="match status" value="1"/>
</dbReference>
<feature type="domain" description="M23ase beta-sheet core" evidence="1">
    <location>
        <begin position="157"/>
        <end position="248"/>
    </location>
</feature>
<keyword evidence="3" id="KW-1185">Reference proteome</keyword>
<dbReference type="PANTHER" id="PTHR21666">
    <property type="entry name" value="PEPTIDASE-RELATED"/>
    <property type="match status" value="1"/>
</dbReference>
<organism evidence="2 3">
    <name type="scientific">Pendulispora rubella</name>
    <dbReference type="NCBI Taxonomy" id="2741070"/>
    <lineage>
        <taxon>Bacteria</taxon>
        <taxon>Pseudomonadati</taxon>
        <taxon>Myxococcota</taxon>
        <taxon>Myxococcia</taxon>
        <taxon>Myxococcales</taxon>
        <taxon>Sorangiineae</taxon>
        <taxon>Pendulisporaceae</taxon>
        <taxon>Pendulispora</taxon>
    </lineage>
</organism>
<gene>
    <name evidence="2" type="ORF">LVJ94_13795</name>
</gene>
<dbReference type="PANTHER" id="PTHR21666:SF270">
    <property type="entry name" value="MUREIN HYDROLASE ACTIVATOR ENVC"/>
    <property type="match status" value="1"/>
</dbReference>
<dbReference type="Proteomes" id="UP001374803">
    <property type="component" value="Chromosome"/>
</dbReference>
<accession>A0ABZ2LBM2</accession>
<dbReference type="EMBL" id="CP089983">
    <property type="protein sequence ID" value="WXB08304.1"/>
    <property type="molecule type" value="Genomic_DNA"/>
</dbReference>
<dbReference type="InterPro" id="IPR050570">
    <property type="entry name" value="Cell_wall_metabolism_enzyme"/>
</dbReference>
<name>A0ABZ2LBM2_9BACT</name>
<proteinExistence type="predicted"/>
<dbReference type="RefSeq" id="WP_394837979.1">
    <property type="nucleotide sequence ID" value="NZ_CP089983.1"/>
</dbReference>
<reference evidence="2" key="1">
    <citation type="submission" date="2021-12" db="EMBL/GenBank/DDBJ databases">
        <title>Discovery of the Pendulisporaceae a myxobacterial family with distinct sporulation behavior and unique specialized metabolism.</title>
        <authorList>
            <person name="Garcia R."/>
            <person name="Popoff A."/>
            <person name="Bader C.D."/>
            <person name="Loehr J."/>
            <person name="Walesch S."/>
            <person name="Walt C."/>
            <person name="Boldt J."/>
            <person name="Bunk B."/>
            <person name="Haeckl F.J.F.P.J."/>
            <person name="Gunesch A.P."/>
            <person name="Birkelbach J."/>
            <person name="Nuebel U."/>
            <person name="Pietschmann T."/>
            <person name="Bach T."/>
            <person name="Mueller R."/>
        </authorList>
    </citation>
    <scope>NUCLEOTIDE SEQUENCE</scope>
    <source>
        <strain evidence="2">MSr11367</strain>
    </source>
</reference>
<dbReference type="InterPro" id="IPR011055">
    <property type="entry name" value="Dup_hybrid_motif"/>
</dbReference>
<protein>
    <submittedName>
        <fullName evidence="2">M23 family metallopeptidase</fullName>
    </submittedName>
</protein>
<dbReference type="InterPro" id="IPR016047">
    <property type="entry name" value="M23ase_b-sheet_dom"/>
</dbReference>
<dbReference type="Gene3D" id="2.70.70.10">
    <property type="entry name" value="Glucose Permease (Domain IIA)"/>
    <property type="match status" value="1"/>
</dbReference>